<reference evidence="2 3" key="1">
    <citation type="submission" date="2015-09" db="EMBL/GenBank/DDBJ databases">
        <authorList>
            <person name="Jackson K.R."/>
            <person name="Lunt B.L."/>
            <person name="Fisher J.N.B."/>
            <person name="Gardner A.V."/>
            <person name="Bailey M.E."/>
            <person name="Deus L.M."/>
            <person name="Earl A.S."/>
            <person name="Gibby P.D."/>
            <person name="Hartmann K.A."/>
            <person name="Liu J.E."/>
            <person name="Manci A.M."/>
            <person name="Nielsen D.A."/>
            <person name="Solomon M.B."/>
            <person name="Breakwell D.P."/>
            <person name="Burnett S.H."/>
            <person name="Grose J.H."/>
        </authorList>
    </citation>
    <scope>NUCLEOTIDE SEQUENCE [LARGE SCALE GENOMIC DNA]</scope>
    <source>
        <strain evidence="2 3">CECT 7799</strain>
    </source>
</reference>
<protein>
    <submittedName>
        <fullName evidence="2">Endonuclease/Exonuclease/phosphatase family protein</fullName>
    </submittedName>
</protein>
<dbReference type="Gene3D" id="3.60.10.10">
    <property type="entry name" value="Endonuclease/exonuclease/phosphatase"/>
    <property type="match status" value="1"/>
</dbReference>
<evidence type="ECO:0000313" key="3">
    <source>
        <dbReference type="Proteomes" id="UP000049455"/>
    </source>
</evidence>
<keyword evidence="2" id="KW-0540">Nuclease</keyword>
<keyword evidence="2" id="KW-0269">Exonuclease</keyword>
<dbReference type="OrthoDB" id="9813425at2"/>
<dbReference type="PANTHER" id="PTHR14859">
    <property type="entry name" value="CALCOFLUOR WHITE HYPERSENSITIVE PROTEIN PRECURSOR"/>
    <property type="match status" value="1"/>
</dbReference>
<dbReference type="Proteomes" id="UP000049455">
    <property type="component" value="Unassembled WGS sequence"/>
</dbReference>
<dbReference type="EMBL" id="CYPR01000142">
    <property type="protein sequence ID" value="CUH39398.1"/>
    <property type="molecule type" value="Genomic_DNA"/>
</dbReference>
<feature type="domain" description="Endonuclease/exonuclease/phosphatase" evidence="1">
    <location>
        <begin position="4"/>
        <end position="215"/>
    </location>
</feature>
<accession>A0A0M7BBF2</accession>
<evidence type="ECO:0000259" key="1">
    <source>
        <dbReference type="Pfam" id="PF03372"/>
    </source>
</evidence>
<keyword evidence="3" id="KW-1185">Reference proteome</keyword>
<dbReference type="InterPro" id="IPR051916">
    <property type="entry name" value="GPI-anchor_lipid_remodeler"/>
</dbReference>
<dbReference type="SUPFAM" id="SSF56219">
    <property type="entry name" value="DNase I-like"/>
    <property type="match status" value="1"/>
</dbReference>
<name>A0A0M7BBF2_9RHOB</name>
<dbReference type="InterPro" id="IPR036691">
    <property type="entry name" value="Endo/exonu/phosph_ase_sf"/>
</dbReference>
<dbReference type="RefSeq" id="WP_055663594.1">
    <property type="nucleotide sequence ID" value="NZ_CYPR01000142.1"/>
</dbReference>
<dbReference type="GO" id="GO:0004519">
    <property type="term" value="F:endonuclease activity"/>
    <property type="evidence" value="ECO:0007669"/>
    <property type="project" value="UniProtKB-KW"/>
</dbReference>
<keyword evidence="2" id="KW-0255">Endonuclease</keyword>
<dbReference type="GO" id="GO:0016020">
    <property type="term" value="C:membrane"/>
    <property type="evidence" value="ECO:0007669"/>
    <property type="project" value="GOC"/>
</dbReference>
<evidence type="ECO:0000313" key="2">
    <source>
        <dbReference type="EMBL" id="CUH39398.1"/>
    </source>
</evidence>
<dbReference type="AlphaFoldDB" id="A0A0M7BBF2"/>
<sequence length="225" mass="24564">MRLLTWNIRFAFGLDMRPSARRILDALDVFAPDIVCLQEAEARFGGRPSSLPLDEVAARGWTPVRPAGAARNLGYRGNAILLRSGWKFSDIRHLPLRGFETRGVLMARLQGPNGGFSLACIHLGLLGFHRQAQLRAVTEALGEMEGPHLIVGDTNEWRRGVDLHVPAGWTSHDAGPTYPSRWPVFRLDRILAGPGLAVEDLGVPPSGYDRRASDHLPVAATVAPG</sequence>
<gene>
    <name evidence="2" type="ORF">JSE7799_02124</name>
</gene>
<dbReference type="Pfam" id="PF03372">
    <property type="entry name" value="Exo_endo_phos"/>
    <property type="match status" value="1"/>
</dbReference>
<keyword evidence="2" id="KW-0378">Hydrolase</keyword>
<dbReference type="InterPro" id="IPR005135">
    <property type="entry name" value="Endo/exonuclease/phosphatase"/>
</dbReference>
<dbReference type="GO" id="GO:0006506">
    <property type="term" value="P:GPI anchor biosynthetic process"/>
    <property type="evidence" value="ECO:0007669"/>
    <property type="project" value="TreeGrafter"/>
</dbReference>
<dbReference type="STRING" id="313367.JSE7799_02124"/>
<dbReference type="GO" id="GO:0004527">
    <property type="term" value="F:exonuclease activity"/>
    <property type="evidence" value="ECO:0007669"/>
    <property type="project" value="UniProtKB-KW"/>
</dbReference>
<organism evidence="2 3">
    <name type="scientific">Jannaschia seosinensis</name>
    <dbReference type="NCBI Taxonomy" id="313367"/>
    <lineage>
        <taxon>Bacteria</taxon>
        <taxon>Pseudomonadati</taxon>
        <taxon>Pseudomonadota</taxon>
        <taxon>Alphaproteobacteria</taxon>
        <taxon>Rhodobacterales</taxon>
        <taxon>Roseobacteraceae</taxon>
        <taxon>Jannaschia</taxon>
    </lineage>
</organism>
<proteinExistence type="predicted"/>
<dbReference type="PANTHER" id="PTHR14859:SF1">
    <property type="entry name" value="PGAP2-INTERACTING PROTEIN"/>
    <property type="match status" value="1"/>
</dbReference>